<keyword evidence="17" id="KW-1185">Reference proteome</keyword>
<proteinExistence type="inferred from homology"/>
<evidence type="ECO:0000256" key="6">
    <source>
        <dbReference type="ARBA" id="ARBA00022679"/>
    </source>
</evidence>
<evidence type="ECO:0000256" key="1">
    <source>
        <dbReference type="ARBA" id="ARBA00001946"/>
    </source>
</evidence>
<evidence type="ECO:0000256" key="12">
    <source>
        <dbReference type="ARBA" id="ARBA00023136"/>
    </source>
</evidence>
<dbReference type="InterPro" id="IPR008949">
    <property type="entry name" value="Isoprenoid_synthase_dom_sf"/>
</dbReference>
<keyword evidence="6 15" id="KW-0808">Transferase</keyword>
<keyword evidence="7 15" id="KW-0812">Transmembrane</keyword>
<dbReference type="SUPFAM" id="SSF48576">
    <property type="entry name" value="Terpenoid synthases"/>
    <property type="match status" value="1"/>
</dbReference>
<dbReference type="InterPro" id="IPR033904">
    <property type="entry name" value="Trans_IPPS_HH"/>
</dbReference>
<dbReference type="InterPro" id="IPR019845">
    <property type="entry name" value="Squalene/phytoene_synthase_CS"/>
</dbReference>
<evidence type="ECO:0000256" key="10">
    <source>
        <dbReference type="ARBA" id="ARBA00023011"/>
    </source>
</evidence>
<keyword evidence="11" id="KW-0443">Lipid metabolism</keyword>
<comment type="catalytic activity">
    <reaction evidence="15">
        <text>2 (2E,6E)-farnesyl diphosphate + NADH + H(+) = squalene + 2 diphosphate + NAD(+)</text>
        <dbReference type="Rhea" id="RHEA:32299"/>
        <dbReference type="ChEBI" id="CHEBI:15378"/>
        <dbReference type="ChEBI" id="CHEBI:15440"/>
        <dbReference type="ChEBI" id="CHEBI:33019"/>
        <dbReference type="ChEBI" id="CHEBI:57540"/>
        <dbReference type="ChEBI" id="CHEBI:57945"/>
        <dbReference type="ChEBI" id="CHEBI:175763"/>
        <dbReference type="EC" id="2.5.1.21"/>
    </reaction>
</comment>
<keyword evidence="10" id="KW-0756">Sterol biosynthesis</keyword>
<comment type="similarity">
    <text evidence="3 15">Belongs to the phytoene/squalene synthase family.</text>
</comment>
<keyword evidence="13" id="KW-1207">Sterol metabolism</keyword>
<evidence type="ECO:0000256" key="2">
    <source>
        <dbReference type="ARBA" id="ARBA00004370"/>
    </source>
</evidence>
<comment type="catalytic activity">
    <reaction evidence="15">
        <text>2 (2E,6E)-farnesyl diphosphate + NADPH + H(+) = squalene + 2 diphosphate + NADP(+)</text>
        <dbReference type="Rhea" id="RHEA:32295"/>
        <dbReference type="ChEBI" id="CHEBI:15378"/>
        <dbReference type="ChEBI" id="CHEBI:15440"/>
        <dbReference type="ChEBI" id="CHEBI:33019"/>
        <dbReference type="ChEBI" id="CHEBI:57783"/>
        <dbReference type="ChEBI" id="CHEBI:58349"/>
        <dbReference type="ChEBI" id="CHEBI:175763"/>
        <dbReference type="EC" id="2.5.1.21"/>
    </reaction>
</comment>
<comment type="pathway">
    <text evidence="15">Terpene metabolism; lanosterol biosynthesis; lanosterol from farnesyl diphosphate: step 1/3.</text>
</comment>
<protein>
    <recommendedName>
        <fullName evidence="4 15">Squalene synthase</fullName>
        <shortName evidence="15">SQS</shortName>
        <shortName evidence="15">SS</shortName>
        <ecNumber evidence="4 15">2.5.1.21</ecNumber>
    </recommendedName>
</protein>
<dbReference type="SFLD" id="SFLDG01018">
    <property type="entry name" value="Squalene/Phytoene_Synthase_Lik"/>
    <property type="match status" value="1"/>
</dbReference>
<evidence type="ECO:0000256" key="15">
    <source>
        <dbReference type="RuleBase" id="RU368088"/>
    </source>
</evidence>
<dbReference type="GO" id="GO:0055056">
    <property type="term" value="F:D-glucose transmembrane transporter activity"/>
    <property type="evidence" value="ECO:0007669"/>
    <property type="project" value="UniProtKB-UniRule"/>
</dbReference>
<feature type="transmembrane region" description="Helical" evidence="15">
    <location>
        <begin position="292"/>
        <end position="311"/>
    </location>
</feature>
<evidence type="ECO:0000256" key="14">
    <source>
        <dbReference type="ARBA" id="ARBA00023221"/>
    </source>
</evidence>
<dbReference type="PROSITE" id="PS01044">
    <property type="entry name" value="SQUALEN_PHYTOEN_SYN_1"/>
    <property type="match status" value="1"/>
</dbReference>
<sequence length="434" mass="50054">MATSLFQSIFHPSEIVALIQYKFLKSSPIHVIPPEQKAKIRCYEFLNKTSRSFAAVIQELDDEIRDAVCIFYLVLRGLDTIEDDMSIPIEKKEPLLRDFHKTIYKKGWTFDENGPDEKDRQLLVEFDVVIEEFLGLRKKFQNVIADIADKMGNGMADYAKDAAYNKYGVMTNKDFDLYCHYVAGLVGIGLSSLFSTSGLEKPELAKETELSNLMGLFLQKTNIIRDYLEDLLVNRRFWPKEIWTKYVDDLADFRKPGYEKKAVDCLSTMILNALQHAPECLTYMNKIQNKSIFSFCAIPQVMAIATLALLFKNYNVYHSVVKIRKGETVKLILKCTNIYEVANIFRYYSKVIIQKNDSKDPNFMKISVACGKIEQWCQTNLPDIDSYSSSQQDNNDIVIFLIGFILSAFAAYLLYYVNQEHLDYKGRETLDVFD</sequence>
<evidence type="ECO:0000256" key="13">
    <source>
        <dbReference type="ARBA" id="ARBA00023166"/>
    </source>
</evidence>
<dbReference type="SFLD" id="SFLDS00005">
    <property type="entry name" value="Isoprenoid_Synthase_Type_I"/>
    <property type="match status" value="1"/>
</dbReference>
<keyword evidence="8" id="KW-0752">Steroid biosynthesis</keyword>
<dbReference type="GO" id="GO:0005789">
    <property type="term" value="C:endoplasmic reticulum membrane"/>
    <property type="evidence" value="ECO:0007669"/>
    <property type="project" value="TreeGrafter"/>
</dbReference>
<evidence type="ECO:0000256" key="4">
    <source>
        <dbReference type="ARBA" id="ARBA00012373"/>
    </source>
</evidence>
<dbReference type="AlphaFoldDB" id="A0A015LB48"/>
<dbReference type="Pfam" id="PF00494">
    <property type="entry name" value="SQS_PSY"/>
    <property type="match status" value="1"/>
</dbReference>
<keyword evidence="14" id="KW-0753">Steroid metabolism</keyword>
<reference evidence="16 17" key="1">
    <citation type="submission" date="2014-02" db="EMBL/GenBank/DDBJ databases">
        <title>Single nucleus genome sequencing reveals high similarity among nuclei of an endomycorrhizal fungus.</title>
        <authorList>
            <person name="Lin K."/>
            <person name="Geurts R."/>
            <person name="Zhang Z."/>
            <person name="Limpens E."/>
            <person name="Saunders D.G."/>
            <person name="Mu D."/>
            <person name="Pang E."/>
            <person name="Cao H."/>
            <person name="Cha H."/>
            <person name="Lin T."/>
            <person name="Zhou Q."/>
            <person name="Shang Y."/>
            <person name="Li Y."/>
            <person name="Ivanov S."/>
            <person name="Sharma T."/>
            <person name="Velzen R.V."/>
            <person name="Ruijter N.D."/>
            <person name="Aanen D.K."/>
            <person name="Win J."/>
            <person name="Kamoun S."/>
            <person name="Bisseling T."/>
            <person name="Huang S."/>
        </authorList>
    </citation>
    <scope>NUCLEOTIDE SEQUENCE [LARGE SCALE GENOMIC DNA]</scope>
    <source>
        <strain evidence="17">DAOM197198w</strain>
    </source>
</reference>
<accession>A0A015LB48</accession>
<dbReference type="GO" id="GO:0045338">
    <property type="term" value="P:farnesyl diphosphate metabolic process"/>
    <property type="evidence" value="ECO:0007669"/>
    <property type="project" value="InterPro"/>
</dbReference>
<dbReference type="EMBL" id="JEMT01011764">
    <property type="protein sequence ID" value="EXX76934.1"/>
    <property type="molecule type" value="Genomic_DNA"/>
</dbReference>
<comment type="cofactor">
    <cofactor evidence="1 15">
        <name>Mg(2+)</name>
        <dbReference type="ChEBI" id="CHEBI:18420"/>
    </cofactor>
</comment>
<keyword evidence="12 15" id="KW-0472">Membrane</keyword>
<dbReference type="OrthoDB" id="431150at2759"/>
<dbReference type="PANTHER" id="PTHR11626">
    <property type="entry name" value="FARNESYL-DIPHOSPHATE FARNESYLTRANSFERASE"/>
    <property type="match status" value="1"/>
</dbReference>
<evidence type="ECO:0000256" key="7">
    <source>
        <dbReference type="ARBA" id="ARBA00022692"/>
    </source>
</evidence>
<dbReference type="UniPathway" id="UPA00767">
    <property type="reaction ID" value="UER00751"/>
</dbReference>
<evidence type="ECO:0000313" key="17">
    <source>
        <dbReference type="Proteomes" id="UP000022910"/>
    </source>
</evidence>
<dbReference type="GO" id="GO:0051996">
    <property type="term" value="F:squalene synthase [NAD(P)H] activity"/>
    <property type="evidence" value="ECO:0007669"/>
    <property type="project" value="UniProtKB-UniRule"/>
</dbReference>
<keyword evidence="5" id="KW-0444">Lipid biosynthesis</keyword>
<dbReference type="PANTHER" id="PTHR11626:SF2">
    <property type="entry name" value="SQUALENE SYNTHASE"/>
    <property type="match status" value="1"/>
</dbReference>
<evidence type="ECO:0000256" key="5">
    <source>
        <dbReference type="ARBA" id="ARBA00022516"/>
    </source>
</evidence>
<feature type="transmembrane region" description="Helical" evidence="15">
    <location>
        <begin position="397"/>
        <end position="417"/>
    </location>
</feature>
<dbReference type="Gene3D" id="1.10.600.10">
    <property type="entry name" value="Farnesyl Diphosphate Synthase"/>
    <property type="match status" value="1"/>
</dbReference>
<evidence type="ECO:0000313" key="16">
    <source>
        <dbReference type="EMBL" id="EXX76934.1"/>
    </source>
</evidence>
<dbReference type="InterPro" id="IPR006449">
    <property type="entry name" value="Squal_synth-like"/>
</dbReference>
<evidence type="ECO:0000256" key="11">
    <source>
        <dbReference type="ARBA" id="ARBA00023098"/>
    </source>
</evidence>
<dbReference type="InterPro" id="IPR044844">
    <property type="entry name" value="Trans_IPPS_euk-type"/>
</dbReference>
<gene>
    <name evidence="16" type="ORF">RirG_028300</name>
</gene>
<dbReference type="OMA" id="GEACQLM"/>
<keyword evidence="9 15" id="KW-1133">Transmembrane helix</keyword>
<dbReference type="InterPro" id="IPR002060">
    <property type="entry name" value="Squ/phyt_synthse"/>
</dbReference>
<dbReference type="CDD" id="cd00683">
    <property type="entry name" value="Trans_IPPS_HH"/>
    <property type="match status" value="1"/>
</dbReference>
<evidence type="ECO:0000256" key="8">
    <source>
        <dbReference type="ARBA" id="ARBA00022955"/>
    </source>
</evidence>
<dbReference type="Proteomes" id="UP000022910">
    <property type="component" value="Unassembled WGS sequence"/>
</dbReference>
<dbReference type="HOGENOM" id="CLU_031981_0_2_1"/>
<evidence type="ECO:0000256" key="9">
    <source>
        <dbReference type="ARBA" id="ARBA00022989"/>
    </source>
</evidence>
<comment type="subcellular location">
    <subcellularLocation>
        <location evidence="2">Membrane</location>
    </subcellularLocation>
</comment>
<comment type="function">
    <text evidence="15">Catalyzes the condensation of 2 farnesyl pyrophosphate (FPP) moieties to form squalene.</text>
</comment>
<dbReference type="FunFam" id="1.10.600.10:FF:000003">
    <property type="entry name" value="Farnesyl-diphosphate farnesyltransferase 1"/>
    <property type="match status" value="1"/>
</dbReference>
<organism evidence="16 17">
    <name type="scientific">Rhizophagus irregularis (strain DAOM 197198w)</name>
    <name type="common">Glomus intraradices</name>
    <dbReference type="NCBI Taxonomy" id="1432141"/>
    <lineage>
        <taxon>Eukaryota</taxon>
        <taxon>Fungi</taxon>
        <taxon>Fungi incertae sedis</taxon>
        <taxon>Mucoromycota</taxon>
        <taxon>Glomeromycotina</taxon>
        <taxon>Glomeromycetes</taxon>
        <taxon>Glomerales</taxon>
        <taxon>Glomeraceae</taxon>
        <taxon>Rhizophagus</taxon>
    </lineage>
</organism>
<comment type="caution">
    <text evidence="16">The sequence shown here is derived from an EMBL/GenBank/DDBJ whole genome shotgun (WGS) entry which is preliminary data.</text>
</comment>
<dbReference type="STRING" id="1432141.A0A015LB48"/>
<evidence type="ECO:0000256" key="3">
    <source>
        <dbReference type="ARBA" id="ARBA00006251"/>
    </source>
</evidence>
<name>A0A015LB48_RHIIW</name>
<dbReference type="PROSITE" id="PS01045">
    <property type="entry name" value="SQUALEN_PHYTOEN_SYN_2"/>
    <property type="match status" value="1"/>
</dbReference>
<dbReference type="GO" id="GO:0006696">
    <property type="term" value="P:ergosterol biosynthetic process"/>
    <property type="evidence" value="ECO:0007669"/>
    <property type="project" value="TreeGrafter"/>
</dbReference>
<dbReference type="NCBIfam" id="TIGR01559">
    <property type="entry name" value="squal_synth"/>
    <property type="match status" value="1"/>
</dbReference>
<dbReference type="EC" id="2.5.1.21" evidence="4 15"/>